<dbReference type="SUPFAM" id="SSF56601">
    <property type="entry name" value="beta-lactamase/transpeptidase-like"/>
    <property type="match status" value="1"/>
</dbReference>
<accession>A0ABW4TET2</accession>
<reference evidence="3" key="1">
    <citation type="journal article" date="2019" name="Int. J. Syst. Evol. Microbiol.">
        <title>The Global Catalogue of Microorganisms (GCM) 10K type strain sequencing project: providing services to taxonomists for standard genome sequencing and annotation.</title>
        <authorList>
            <consortium name="The Broad Institute Genomics Platform"/>
            <consortium name="The Broad Institute Genome Sequencing Center for Infectious Disease"/>
            <person name="Wu L."/>
            <person name="Ma J."/>
        </authorList>
    </citation>
    <scope>NUCLEOTIDE SEQUENCE [LARGE SCALE GENOMIC DNA]</scope>
    <source>
        <strain evidence="3">ICMP 6774ER</strain>
    </source>
</reference>
<dbReference type="InterPro" id="IPR012338">
    <property type="entry name" value="Beta-lactam/transpept-like"/>
</dbReference>
<proteinExistence type="predicted"/>
<organism evidence="2 3">
    <name type="scientific">Nonomuraea mangrovi</name>
    <dbReference type="NCBI Taxonomy" id="2316207"/>
    <lineage>
        <taxon>Bacteria</taxon>
        <taxon>Bacillati</taxon>
        <taxon>Actinomycetota</taxon>
        <taxon>Actinomycetes</taxon>
        <taxon>Streptosporangiales</taxon>
        <taxon>Streptosporangiaceae</taxon>
        <taxon>Nonomuraea</taxon>
    </lineage>
</organism>
<gene>
    <name evidence="2" type="ORF">ACFSKW_53910</name>
</gene>
<dbReference type="InterPro" id="IPR001466">
    <property type="entry name" value="Beta-lactam-related"/>
</dbReference>
<feature type="domain" description="Beta-lactamase-related" evidence="1">
    <location>
        <begin position="13"/>
        <end position="107"/>
    </location>
</feature>
<protein>
    <submittedName>
        <fullName evidence="2">Serine hydrolase</fullName>
    </submittedName>
</protein>
<dbReference type="Pfam" id="PF00144">
    <property type="entry name" value="Beta-lactamase"/>
    <property type="match status" value="1"/>
</dbReference>
<dbReference type="GO" id="GO:0016787">
    <property type="term" value="F:hydrolase activity"/>
    <property type="evidence" value="ECO:0007669"/>
    <property type="project" value="UniProtKB-KW"/>
</dbReference>
<dbReference type="EMBL" id="JBHUFV010000106">
    <property type="protein sequence ID" value="MFD1940386.1"/>
    <property type="molecule type" value="Genomic_DNA"/>
</dbReference>
<sequence>MTCSRRHACRRRTPRDVNRFLGALLGGELLKPAQLEQMKRTVEAPGFPAGWSYGLGLMKIPLSCGGHAWGHGGDISGYETRNGVTEDGRAATVAVTALPTTDAGAERVNAALDTALCTQK</sequence>
<evidence type="ECO:0000313" key="2">
    <source>
        <dbReference type="EMBL" id="MFD1940386.1"/>
    </source>
</evidence>
<dbReference type="Proteomes" id="UP001597368">
    <property type="component" value="Unassembled WGS sequence"/>
</dbReference>
<keyword evidence="3" id="KW-1185">Reference proteome</keyword>
<dbReference type="Gene3D" id="3.40.710.10">
    <property type="entry name" value="DD-peptidase/beta-lactamase superfamily"/>
    <property type="match status" value="1"/>
</dbReference>
<evidence type="ECO:0000259" key="1">
    <source>
        <dbReference type="Pfam" id="PF00144"/>
    </source>
</evidence>
<evidence type="ECO:0000313" key="3">
    <source>
        <dbReference type="Proteomes" id="UP001597368"/>
    </source>
</evidence>
<keyword evidence="2" id="KW-0378">Hydrolase</keyword>
<dbReference type="RefSeq" id="WP_379583544.1">
    <property type="nucleotide sequence ID" value="NZ_JBHUFV010000106.1"/>
</dbReference>
<comment type="caution">
    <text evidence="2">The sequence shown here is derived from an EMBL/GenBank/DDBJ whole genome shotgun (WGS) entry which is preliminary data.</text>
</comment>
<name>A0ABW4TET2_9ACTN</name>